<evidence type="ECO:0000256" key="2">
    <source>
        <dbReference type="SAM" id="MobiDB-lite"/>
    </source>
</evidence>
<keyword evidence="1" id="KW-0175">Coiled coil</keyword>
<evidence type="ECO:0000259" key="3">
    <source>
        <dbReference type="Pfam" id="PF01661"/>
    </source>
</evidence>
<dbReference type="Pfam" id="PF01661">
    <property type="entry name" value="Macro"/>
    <property type="match status" value="1"/>
</dbReference>
<dbReference type="PANTHER" id="PTHR23159">
    <property type="entry name" value="CENTROSOMAL PROTEIN 2"/>
    <property type="match status" value="1"/>
</dbReference>
<dbReference type="Proteomes" id="UP001295684">
    <property type="component" value="Unassembled WGS sequence"/>
</dbReference>
<comment type="caution">
    <text evidence="4">The sequence shown here is derived from an EMBL/GenBank/DDBJ whole genome shotgun (WGS) entry which is preliminary data.</text>
</comment>
<keyword evidence="5" id="KW-1185">Reference proteome</keyword>
<evidence type="ECO:0000256" key="1">
    <source>
        <dbReference type="SAM" id="Coils"/>
    </source>
</evidence>
<organism evidence="4 5">
    <name type="scientific">Euplotes crassus</name>
    <dbReference type="NCBI Taxonomy" id="5936"/>
    <lineage>
        <taxon>Eukaryota</taxon>
        <taxon>Sar</taxon>
        <taxon>Alveolata</taxon>
        <taxon>Ciliophora</taxon>
        <taxon>Intramacronucleata</taxon>
        <taxon>Spirotrichea</taxon>
        <taxon>Hypotrichia</taxon>
        <taxon>Euplotida</taxon>
        <taxon>Euplotidae</taxon>
        <taxon>Moneuplotes</taxon>
    </lineage>
</organism>
<dbReference type="InterPro" id="IPR043472">
    <property type="entry name" value="Macro_dom-like"/>
</dbReference>
<dbReference type="InterPro" id="IPR002589">
    <property type="entry name" value="Macro_dom"/>
</dbReference>
<feature type="coiled-coil region" evidence="1">
    <location>
        <begin position="670"/>
        <end position="726"/>
    </location>
</feature>
<feature type="coiled-coil region" evidence="1">
    <location>
        <begin position="971"/>
        <end position="1033"/>
    </location>
</feature>
<feature type="domain" description="Macro" evidence="3">
    <location>
        <begin position="817"/>
        <end position="905"/>
    </location>
</feature>
<proteinExistence type="predicted"/>
<accession>A0AAD1U9E4</accession>
<gene>
    <name evidence="4" type="ORF">ECRASSUSDP1_LOCUS4005</name>
</gene>
<name>A0AAD1U9E4_EUPCR</name>
<sequence>MKEDNEYLSTLQSKNESLNSQLQDPESQLSEYKTNDYSVSRIVELNRKAKEAEKQKDVVKYELKQAKQNIVKLKQEIELMGDLKEESQTMKDQQEEFEKKMKEIEKENTKLEDQVRLLENKQDVEVIGVAEEYTLNSAKDNFEQTINDLSVKLKECEQRSNDLENKLKPFEDKEITVDKFTEQSDQIIALQNDFYLNKTKIDEMEVELSSSQQTNNKLKEENRVLLENLEAFKNEKAPEEDTDIGNQGEAKEDEAENFSEHIASENHDGSVPEGPKLAIEVHSLSSKPVNLKNLASNKDQRTDEELKQNIEIEEITEDYFEELKKFEEKEKGFQEIIQKLTEELDEEKAIKEKQLEEQHLNERNINGLNQKIEEMKTEIIEKTKNIGEQLNIIKKLNDDIKELNQEKQTIQKDLEDQKTINTNTLNESKKEKDKSQKEIDKLYERIAQLKDKLNKYSETLENSSSSYLKYSKISKNFTETLSAQEQKYTDLKKRTREVIRRLENTKLKREEDIEAYSKLRVEHLKLKESFDELLDKDKTDTAEFNKMRLCFEGFVRNIGEENNSLCEGFEYIISENKRIANEFRSETESKIESYNQEIDQRWKNNVNLNLQNVKFIYSLKNTIQEINEKSKDDIQNSSKDLLYLSEEVKEELNTLKDKYPLIEQGYEHFLLQNKNELNKIKEEITTQEDLIHDVNIKIQNHNKDIKTIVQQEKEKIEIDIDILKNKLSALKFVINHVNEKLNQSELLECETREMNIAYANTIILRGRTTGDLNIFSNNHFCFSQGCKINFIRKNDLGSFTSDAISIPLNEKLNIYAQEKVYQNIRSKSGLELEAACTNYLATQGKLPIGSSIVLPCSNLKFKKIIGTIVPSDKGPIKFYLKKCLLSTLDKIVEHDFASTVIPTFHVAQSGLKVVWKMFISVLLKYISVKKKLMKGRTITIGKLHTSSLAISEAEQEIVSKNLTDGYFDKIREELEEEKQVLKADFSLTNQKEIQCDETTDVAYKYKSSIKEANKKYSQLKAELEQIKNDSNEKISILTIVKERLEVDYFKLHSLNTKLEAKIESLTSTPSIPP</sequence>
<feature type="region of interest" description="Disordered" evidence="2">
    <location>
        <begin position="234"/>
        <end position="257"/>
    </location>
</feature>
<feature type="coiled-coil region" evidence="1">
    <location>
        <begin position="323"/>
        <end position="466"/>
    </location>
</feature>
<feature type="compositionally biased region" description="Polar residues" evidence="2">
    <location>
        <begin position="7"/>
        <end position="35"/>
    </location>
</feature>
<dbReference type="SUPFAM" id="SSF52949">
    <property type="entry name" value="Macro domain-like"/>
    <property type="match status" value="1"/>
</dbReference>
<evidence type="ECO:0000313" key="4">
    <source>
        <dbReference type="EMBL" id="CAI2362679.1"/>
    </source>
</evidence>
<dbReference type="EMBL" id="CAMPGE010003832">
    <property type="protein sequence ID" value="CAI2362679.1"/>
    <property type="molecule type" value="Genomic_DNA"/>
</dbReference>
<dbReference type="Gene3D" id="3.40.220.10">
    <property type="entry name" value="Leucine Aminopeptidase, subunit E, domain 1"/>
    <property type="match status" value="1"/>
</dbReference>
<protein>
    <recommendedName>
        <fullName evidence="3">Macro domain-containing protein</fullName>
    </recommendedName>
</protein>
<evidence type="ECO:0000313" key="5">
    <source>
        <dbReference type="Proteomes" id="UP001295684"/>
    </source>
</evidence>
<feature type="region of interest" description="Disordered" evidence="2">
    <location>
        <begin position="1"/>
        <end position="35"/>
    </location>
</feature>
<feature type="coiled-coil region" evidence="1">
    <location>
        <begin position="42"/>
        <end position="173"/>
    </location>
</feature>
<reference evidence="4" key="1">
    <citation type="submission" date="2023-07" db="EMBL/GenBank/DDBJ databases">
        <authorList>
            <consortium name="AG Swart"/>
            <person name="Singh M."/>
            <person name="Singh A."/>
            <person name="Seah K."/>
            <person name="Emmerich C."/>
        </authorList>
    </citation>
    <scope>NUCLEOTIDE SEQUENCE</scope>
    <source>
        <strain evidence="4">DP1</strain>
    </source>
</reference>
<dbReference type="SUPFAM" id="SSF90257">
    <property type="entry name" value="Myosin rod fragments"/>
    <property type="match status" value="1"/>
</dbReference>
<dbReference type="AlphaFoldDB" id="A0AAD1U9E4"/>
<dbReference type="PANTHER" id="PTHR23159:SF31">
    <property type="entry name" value="CENTROSOME-ASSOCIATED PROTEIN CEP250 ISOFORM X1"/>
    <property type="match status" value="1"/>
</dbReference>